<name>A0A1M6D5T4_9FIRM</name>
<evidence type="ECO:0000313" key="3">
    <source>
        <dbReference type="EMBL" id="SHI68463.1"/>
    </source>
</evidence>
<dbReference type="EMBL" id="FQZM01000009">
    <property type="protein sequence ID" value="SHI68463.1"/>
    <property type="molecule type" value="Genomic_DNA"/>
</dbReference>
<keyword evidence="1" id="KW-1133">Transmembrane helix</keyword>
<feature type="transmembrane region" description="Helical" evidence="1">
    <location>
        <begin position="20"/>
        <end position="46"/>
    </location>
</feature>
<feature type="domain" description="DUF6385" evidence="2">
    <location>
        <begin position="79"/>
        <end position="160"/>
    </location>
</feature>
<gene>
    <name evidence="3" type="ORF">SAMN02745219_00831</name>
</gene>
<evidence type="ECO:0000313" key="4">
    <source>
        <dbReference type="Proteomes" id="UP000184529"/>
    </source>
</evidence>
<accession>A0A1M6D5T4</accession>
<keyword evidence="1" id="KW-0472">Membrane</keyword>
<dbReference type="Pfam" id="PF19912">
    <property type="entry name" value="DUF6385"/>
    <property type="match status" value="1"/>
</dbReference>
<dbReference type="AlphaFoldDB" id="A0A1M6D5T4"/>
<dbReference type="Proteomes" id="UP000184529">
    <property type="component" value="Unassembled WGS sequence"/>
</dbReference>
<proteinExistence type="predicted"/>
<keyword evidence="4" id="KW-1185">Reference proteome</keyword>
<protein>
    <recommendedName>
        <fullName evidence="2">DUF6385 domain-containing protein</fullName>
    </recommendedName>
</protein>
<evidence type="ECO:0000256" key="1">
    <source>
        <dbReference type="SAM" id="Phobius"/>
    </source>
</evidence>
<evidence type="ECO:0000259" key="2">
    <source>
        <dbReference type="Pfam" id="PF19912"/>
    </source>
</evidence>
<keyword evidence="1" id="KW-0812">Transmembrane</keyword>
<sequence length="161" mass="18031">MAKIGVMPEDSRFARLKDNLEHLGVLGIFAGIVLGAVAIVLCLILYRKPVPECPEPEFTSIVQRNLVSRDVEGFSKSIDLSRIRTFSFLVRNDGPNPVVAQTELSPDGVTWSSFGESSYVIEPGDKHLFVPQFFLRYARIKFRNKKPGMDTVITVWFQGQG</sequence>
<dbReference type="OrthoDB" id="1808778at2"/>
<reference evidence="4" key="1">
    <citation type="submission" date="2016-11" db="EMBL/GenBank/DDBJ databases">
        <authorList>
            <person name="Varghese N."/>
            <person name="Submissions S."/>
        </authorList>
    </citation>
    <scope>NUCLEOTIDE SEQUENCE [LARGE SCALE GENOMIC DNA]</scope>
    <source>
        <strain evidence="4">DSM 16057</strain>
    </source>
</reference>
<dbReference type="InterPro" id="IPR045965">
    <property type="entry name" value="DUF6385"/>
</dbReference>
<dbReference type="RefSeq" id="WP_072867505.1">
    <property type="nucleotide sequence ID" value="NZ_FQZM01000009.1"/>
</dbReference>
<dbReference type="STRING" id="1121432.SAMN02745219_00831"/>
<organism evidence="3 4">
    <name type="scientific">Desulfofundulus thermosubterraneus DSM 16057</name>
    <dbReference type="NCBI Taxonomy" id="1121432"/>
    <lineage>
        <taxon>Bacteria</taxon>
        <taxon>Bacillati</taxon>
        <taxon>Bacillota</taxon>
        <taxon>Clostridia</taxon>
        <taxon>Eubacteriales</taxon>
        <taxon>Peptococcaceae</taxon>
        <taxon>Desulfofundulus</taxon>
    </lineage>
</organism>